<sequence>MLRKRLQAMRQLVETALLHIRDIKVDNTYREAEVVVTDIIEIREVREEVKFSLNDHKESYTTVLIEREGGVATVVKRSEEELNTDKLISRENDISLQGTVTTAAAAREAGEEEEENVIIRAVLLQSVNTTVSAFNQAFLTVTETAAAS</sequence>
<name>F2THS8_AJEDA</name>
<dbReference type="AlphaFoldDB" id="F2THS8"/>
<proteinExistence type="predicted"/>
<reference evidence="1" key="1">
    <citation type="submission" date="2010-03" db="EMBL/GenBank/DDBJ databases">
        <title>Annotation of Blastomyces dermatitidis strain ATCC 18188.</title>
        <authorList>
            <consortium name="The Broad Institute Genome Sequencing Platform"/>
            <consortium name="Broad Institute Genome Sequencing Center for Infectious Disease."/>
            <person name="Cuomo C."/>
            <person name="Klein B."/>
            <person name="Sullivan T."/>
            <person name="Heitman J."/>
            <person name="Young S."/>
            <person name="Zeng Q."/>
            <person name="Gargeya S."/>
            <person name="Alvarado L."/>
            <person name="Berlin A.M."/>
            <person name="Chapman S.B."/>
            <person name="Chen Z."/>
            <person name="Freedman E."/>
            <person name="Gellesch M."/>
            <person name="Goldberg J."/>
            <person name="Griggs A."/>
            <person name="Gujja S."/>
            <person name="Heilman E."/>
            <person name="Heiman D."/>
            <person name="Howarth C."/>
            <person name="Mehta T."/>
            <person name="Neiman D."/>
            <person name="Pearson M."/>
            <person name="Roberts A."/>
            <person name="Saif S."/>
            <person name="Shea T."/>
            <person name="Shenoy N."/>
            <person name="Sisk P."/>
            <person name="Stolte C."/>
            <person name="Sykes S."/>
            <person name="White J."/>
            <person name="Yandava C."/>
            <person name="Haas B."/>
            <person name="Nusbaum C."/>
            <person name="Birren B."/>
        </authorList>
    </citation>
    <scope>NUCLEOTIDE SEQUENCE [LARGE SCALE GENOMIC DNA]</scope>
    <source>
        <strain evidence="1">ATCC 18188</strain>
    </source>
</reference>
<dbReference type="Proteomes" id="UP000007802">
    <property type="component" value="Unassembled WGS sequence"/>
</dbReference>
<accession>F2THS8</accession>
<dbReference type="EMBL" id="GG749439">
    <property type="protein sequence ID" value="EGE82791.2"/>
    <property type="molecule type" value="Genomic_DNA"/>
</dbReference>
<dbReference type="HOGENOM" id="CLU_140102_0_1_1"/>
<protein>
    <submittedName>
        <fullName evidence="1">Uncharacterized protein</fullName>
    </submittedName>
</protein>
<evidence type="ECO:0000313" key="1">
    <source>
        <dbReference type="EMBL" id="EGE82791.2"/>
    </source>
</evidence>
<gene>
    <name evidence="1" type="ORF">BDDG_05735</name>
</gene>
<organism evidence="1">
    <name type="scientific">Ajellomyces dermatitidis (strain ATCC 18188 / CBS 674.68)</name>
    <name type="common">Blastomyces dermatitidis</name>
    <dbReference type="NCBI Taxonomy" id="653446"/>
    <lineage>
        <taxon>Eukaryota</taxon>
        <taxon>Fungi</taxon>
        <taxon>Dikarya</taxon>
        <taxon>Ascomycota</taxon>
        <taxon>Pezizomycotina</taxon>
        <taxon>Eurotiomycetes</taxon>
        <taxon>Eurotiomycetidae</taxon>
        <taxon>Onygenales</taxon>
        <taxon>Ajellomycetaceae</taxon>
        <taxon>Blastomyces</taxon>
    </lineage>
</organism>